<proteinExistence type="predicted"/>
<comment type="caution">
    <text evidence="1">The sequence shown here is derived from an EMBL/GenBank/DDBJ whole genome shotgun (WGS) entry which is preliminary data.</text>
</comment>
<accession>A0A9P6B0B7</accession>
<sequence length="106" mass="11881">MNFGEHDGGGGAPIGRVMDYRFGLIRTLRLCARVSRSWRRVHHSSPSAKPQLREYVLLHVGLLNGRGIENWLEIEITATSTRGIVTFSPMNEALVRGAIAYRDYPS</sequence>
<reference evidence="1" key="1">
    <citation type="journal article" date="2020" name="Nat. Commun.">
        <title>Large-scale genome sequencing of mycorrhizal fungi provides insights into the early evolution of symbiotic traits.</title>
        <authorList>
            <person name="Miyauchi S."/>
            <person name="Kiss E."/>
            <person name="Kuo A."/>
            <person name="Drula E."/>
            <person name="Kohler A."/>
            <person name="Sanchez-Garcia M."/>
            <person name="Morin E."/>
            <person name="Andreopoulos B."/>
            <person name="Barry K.W."/>
            <person name="Bonito G."/>
            <person name="Buee M."/>
            <person name="Carver A."/>
            <person name="Chen C."/>
            <person name="Cichocki N."/>
            <person name="Clum A."/>
            <person name="Culley D."/>
            <person name="Crous P.W."/>
            <person name="Fauchery L."/>
            <person name="Girlanda M."/>
            <person name="Hayes R.D."/>
            <person name="Keri Z."/>
            <person name="LaButti K."/>
            <person name="Lipzen A."/>
            <person name="Lombard V."/>
            <person name="Magnuson J."/>
            <person name="Maillard F."/>
            <person name="Murat C."/>
            <person name="Nolan M."/>
            <person name="Ohm R.A."/>
            <person name="Pangilinan J."/>
            <person name="Pereira M.F."/>
            <person name="Perotto S."/>
            <person name="Peter M."/>
            <person name="Pfister S."/>
            <person name="Riley R."/>
            <person name="Sitrit Y."/>
            <person name="Stielow J.B."/>
            <person name="Szollosi G."/>
            <person name="Zifcakova L."/>
            <person name="Stursova M."/>
            <person name="Spatafora J.W."/>
            <person name="Tedersoo L."/>
            <person name="Vaario L.M."/>
            <person name="Yamada A."/>
            <person name="Yan M."/>
            <person name="Wang P."/>
            <person name="Xu J."/>
            <person name="Bruns T."/>
            <person name="Baldrian P."/>
            <person name="Vilgalys R."/>
            <person name="Dunand C."/>
            <person name="Henrissat B."/>
            <person name="Grigoriev I.V."/>
            <person name="Hibbett D."/>
            <person name="Nagy L.G."/>
            <person name="Martin F.M."/>
        </authorList>
    </citation>
    <scope>NUCLEOTIDE SEQUENCE</scope>
    <source>
        <strain evidence="1">UP504</strain>
    </source>
</reference>
<dbReference type="AlphaFoldDB" id="A0A9P6B0B7"/>
<dbReference type="Proteomes" id="UP000886523">
    <property type="component" value="Unassembled WGS sequence"/>
</dbReference>
<protein>
    <submittedName>
        <fullName evidence="1">Uncharacterized protein</fullName>
    </submittedName>
</protein>
<keyword evidence="2" id="KW-1185">Reference proteome</keyword>
<dbReference type="EMBL" id="MU128951">
    <property type="protein sequence ID" value="KAF9515321.1"/>
    <property type="molecule type" value="Genomic_DNA"/>
</dbReference>
<evidence type="ECO:0000313" key="2">
    <source>
        <dbReference type="Proteomes" id="UP000886523"/>
    </source>
</evidence>
<gene>
    <name evidence="1" type="ORF">BS47DRAFT_791598</name>
</gene>
<name>A0A9P6B0B7_9AGAM</name>
<organism evidence="1 2">
    <name type="scientific">Hydnum rufescens UP504</name>
    <dbReference type="NCBI Taxonomy" id="1448309"/>
    <lineage>
        <taxon>Eukaryota</taxon>
        <taxon>Fungi</taxon>
        <taxon>Dikarya</taxon>
        <taxon>Basidiomycota</taxon>
        <taxon>Agaricomycotina</taxon>
        <taxon>Agaricomycetes</taxon>
        <taxon>Cantharellales</taxon>
        <taxon>Hydnaceae</taxon>
        <taxon>Hydnum</taxon>
    </lineage>
</organism>
<evidence type="ECO:0000313" key="1">
    <source>
        <dbReference type="EMBL" id="KAF9515321.1"/>
    </source>
</evidence>